<comment type="caution">
    <text evidence="1">The sequence shown here is derived from an EMBL/GenBank/DDBJ whole genome shotgun (WGS) entry which is preliminary data.</text>
</comment>
<dbReference type="AlphaFoldDB" id="A0A554J9X1"/>
<proteinExistence type="predicted"/>
<dbReference type="Proteomes" id="UP000316253">
    <property type="component" value="Unassembled WGS sequence"/>
</dbReference>
<sequence length="53" mass="5688">RSVDELVTQMTKLTDPKQRALASSAALKAATKFDFAKTAQLSAAAIESGQHQR</sequence>
<accession>A0A554J9X1</accession>
<reference evidence="1 2" key="1">
    <citation type="submission" date="2017-08" db="EMBL/GenBank/DDBJ databases">
        <title>Mechanisms for carbon and nitrogen cycling indicate functional differentiation within the Candidate Phyla Radiation.</title>
        <authorList>
            <person name="Danczak R.E."/>
            <person name="Johnston M.D."/>
            <person name="Kenah C."/>
            <person name="Slattery M."/>
            <person name="Wrighton K.C."/>
            <person name="Wilkins M.J."/>
        </authorList>
    </citation>
    <scope>NUCLEOTIDE SEQUENCE [LARGE SCALE GENOMIC DNA]</scope>
    <source>
        <strain evidence="1">Gr01-1014_85</strain>
    </source>
</reference>
<protein>
    <submittedName>
        <fullName evidence="1">Uncharacterized protein</fullName>
    </submittedName>
</protein>
<evidence type="ECO:0000313" key="1">
    <source>
        <dbReference type="EMBL" id="TSC65175.1"/>
    </source>
</evidence>
<evidence type="ECO:0000313" key="2">
    <source>
        <dbReference type="Proteomes" id="UP000316253"/>
    </source>
</evidence>
<dbReference type="EMBL" id="VMFD01000061">
    <property type="protein sequence ID" value="TSC65175.1"/>
    <property type="molecule type" value="Genomic_DNA"/>
</dbReference>
<gene>
    <name evidence="1" type="ORF">CEO22_589</name>
</gene>
<organism evidence="1 2">
    <name type="scientific">Candidatus Berkelbacteria bacterium Gr01-1014_85</name>
    <dbReference type="NCBI Taxonomy" id="2017150"/>
    <lineage>
        <taxon>Bacteria</taxon>
        <taxon>Candidatus Berkelbacteria</taxon>
    </lineage>
</organism>
<feature type="non-terminal residue" evidence="1">
    <location>
        <position position="1"/>
    </location>
</feature>
<name>A0A554J9X1_9BACT</name>